<name>A0A3Q0F9K7_VIGRR</name>
<feature type="region of interest" description="Disordered" evidence="1">
    <location>
        <begin position="136"/>
        <end position="174"/>
    </location>
</feature>
<evidence type="ECO:0000256" key="1">
    <source>
        <dbReference type="SAM" id="MobiDB-lite"/>
    </source>
</evidence>
<evidence type="ECO:0000313" key="2">
    <source>
        <dbReference type="Proteomes" id="UP000087766"/>
    </source>
</evidence>
<accession>A0A3Q0F9K7</accession>
<feature type="compositionally biased region" description="Low complexity" evidence="1">
    <location>
        <begin position="68"/>
        <end position="87"/>
    </location>
</feature>
<protein>
    <submittedName>
        <fullName evidence="3">Uncharacterized protein LOC111242274</fullName>
    </submittedName>
</protein>
<keyword evidence="2" id="KW-1185">Reference proteome</keyword>
<dbReference type="Proteomes" id="UP000087766">
    <property type="component" value="Chromosome 8"/>
</dbReference>
<dbReference type="RefSeq" id="XP_022640508.1">
    <property type="nucleotide sequence ID" value="XM_022784787.1"/>
</dbReference>
<reference evidence="2" key="1">
    <citation type="journal article" date="2014" name="Nat. Commun.">
        <title>Genome sequence of mungbean and insights into evolution within Vigna species.</title>
        <authorList>
            <person name="Kang Y.J."/>
            <person name="Kim S.K."/>
            <person name="Kim M.Y."/>
            <person name="Lestari P."/>
            <person name="Kim K.H."/>
            <person name="Ha B.K."/>
            <person name="Jun T.H."/>
            <person name="Hwang W.J."/>
            <person name="Lee T."/>
            <person name="Lee J."/>
            <person name="Shim S."/>
            <person name="Yoon M.Y."/>
            <person name="Jang Y.E."/>
            <person name="Han K.S."/>
            <person name="Taeprayoon P."/>
            <person name="Yoon N."/>
            <person name="Somta P."/>
            <person name="Tanya P."/>
            <person name="Kim K.S."/>
            <person name="Gwag J.G."/>
            <person name="Moon J.K."/>
            <person name="Lee Y.H."/>
            <person name="Park B.S."/>
            <person name="Bombarely A."/>
            <person name="Doyle J.J."/>
            <person name="Jackson S.A."/>
            <person name="Schafleitner R."/>
            <person name="Srinives P."/>
            <person name="Varshney R.K."/>
            <person name="Lee S.H."/>
        </authorList>
    </citation>
    <scope>NUCLEOTIDE SEQUENCE [LARGE SCALE GENOMIC DNA]</scope>
    <source>
        <strain evidence="2">cv. VC1973A</strain>
    </source>
</reference>
<feature type="region of interest" description="Disordered" evidence="1">
    <location>
        <begin position="65"/>
        <end position="100"/>
    </location>
</feature>
<dbReference type="KEGG" id="vra:111242274"/>
<dbReference type="OrthoDB" id="1436252at2759"/>
<proteinExistence type="predicted"/>
<feature type="compositionally biased region" description="Acidic residues" evidence="1">
    <location>
        <begin position="140"/>
        <end position="162"/>
    </location>
</feature>
<organism evidence="2 3">
    <name type="scientific">Vigna radiata var. radiata</name>
    <name type="common">Mung bean</name>
    <name type="synonym">Phaseolus aureus</name>
    <dbReference type="NCBI Taxonomy" id="3916"/>
    <lineage>
        <taxon>Eukaryota</taxon>
        <taxon>Viridiplantae</taxon>
        <taxon>Streptophyta</taxon>
        <taxon>Embryophyta</taxon>
        <taxon>Tracheophyta</taxon>
        <taxon>Spermatophyta</taxon>
        <taxon>Magnoliopsida</taxon>
        <taxon>eudicotyledons</taxon>
        <taxon>Gunneridae</taxon>
        <taxon>Pentapetalae</taxon>
        <taxon>rosids</taxon>
        <taxon>fabids</taxon>
        <taxon>Fabales</taxon>
        <taxon>Fabaceae</taxon>
        <taxon>Papilionoideae</taxon>
        <taxon>50 kb inversion clade</taxon>
        <taxon>NPAAA clade</taxon>
        <taxon>indigoferoid/millettioid clade</taxon>
        <taxon>Phaseoleae</taxon>
        <taxon>Vigna</taxon>
    </lineage>
</organism>
<dbReference type="GeneID" id="111242274"/>
<evidence type="ECO:0000313" key="3">
    <source>
        <dbReference type="RefSeq" id="XP_022640508.1"/>
    </source>
</evidence>
<gene>
    <name evidence="3" type="primary">LOC111242274</name>
</gene>
<dbReference type="AlphaFoldDB" id="A0A3Q0F9K7"/>
<sequence length="245" mass="27782">MVLQLTPAAVRTVADRFGGVVEPQVVLRLKSAGARSTSETNRRWICSWFGLGGAREKRSSNCEIVRTRGASSSRGEASSSRGQPSSSSHDERRRPTAFVRRRRVDEYRTDVIDEHHYEDHEESIQQGHCEEDYVQHEDVQEQDGYSEEEDEDEDEDGDEVQDDGFPGGPHDTSLLTHYSQHVAYAIWQGQDRGEIQLRTHAKKLKIFGMYHEAIEPYISMSGLASLVNLSYEYADHGLIVSLVER</sequence>
<reference evidence="3" key="2">
    <citation type="submission" date="2025-08" db="UniProtKB">
        <authorList>
            <consortium name="RefSeq"/>
        </authorList>
    </citation>
    <scope>IDENTIFICATION</scope>
    <source>
        <tissue evidence="3">Leaf</tissue>
    </source>
</reference>